<dbReference type="AlphaFoldDB" id="A0A376C175"/>
<evidence type="ECO:0000313" key="3">
    <source>
        <dbReference type="Proteomes" id="UP000255515"/>
    </source>
</evidence>
<gene>
    <name evidence="1" type="ORF">NCTC11661_00653</name>
    <name evidence="2" type="ORF">NCTC12929_00981</name>
</gene>
<dbReference type="RefSeq" id="WP_002661863.1">
    <property type="nucleotide sequence ID" value="NZ_UFTJ01000001.1"/>
</dbReference>
<evidence type="ECO:0000313" key="4">
    <source>
        <dbReference type="Proteomes" id="UP000270205"/>
    </source>
</evidence>
<proteinExistence type="predicted"/>
<protein>
    <recommendedName>
        <fullName evidence="5">DNA-binding protein</fullName>
    </recommendedName>
</protein>
<evidence type="ECO:0000313" key="1">
    <source>
        <dbReference type="EMBL" id="SSZ46990.1"/>
    </source>
</evidence>
<dbReference type="EMBL" id="UYIV01000001">
    <property type="protein sequence ID" value="VDH03595.1"/>
    <property type="molecule type" value="Genomic_DNA"/>
</dbReference>
<reference evidence="2 4" key="2">
    <citation type="submission" date="2018-11" db="EMBL/GenBank/DDBJ databases">
        <authorList>
            <consortium name="Pathogen Informatics"/>
        </authorList>
    </citation>
    <scope>NUCLEOTIDE SEQUENCE [LARGE SCALE GENOMIC DNA]</scope>
    <source>
        <strain evidence="2 4">NCTC12929</strain>
    </source>
</reference>
<accession>A0A376C175</accession>
<organism evidence="1 3">
    <name type="scientific">Bergeyella zoohelcum</name>
    <dbReference type="NCBI Taxonomy" id="1015"/>
    <lineage>
        <taxon>Bacteria</taxon>
        <taxon>Pseudomonadati</taxon>
        <taxon>Bacteroidota</taxon>
        <taxon>Flavobacteriia</taxon>
        <taxon>Flavobacteriales</taxon>
        <taxon>Weeksellaceae</taxon>
        <taxon>Bergeyella</taxon>
    </lineage>
</organism>
<name>A0A376C175_9FLAO</name>
<evidence type="ECO:0000313" key="2">
    <source>
        <dbReference type="EMBL" id="VDH03595.1"/>
    </source>
</evidence>
<dbReference type="Proteomes" id="UP000255515">
    <property type="component" value="Unassembled WGS sequence"/>
</dbReference>
<dbReference type="EMBL" id="UFTJ01000001">
    <property type="protein sequence ID" value="SSZ46990.1"/>
    <property type="molecule type" value="Genomic_DNA"/>
</dbReference>
<dbReference type="Proteomes" id="UP000270205">
    <property type="component" value="Unassembled WGS sequence"/>
</dbReference>
<reference evidence="1 3" key="1">
    <citation type="submission" date="2018-06" db="EMBL/GenBank/DDBJ databases">
        <authorList>
            <consortium name="Pathogen Informatics"/>
            <person name="Doyle S."/>
        </authorList>
    </citation>
    <scope>NUCLEOTIDE SEQUENCE [LARGE SCALE GENOMIC DNA]</scope>
    <source>
        <strain evidence="1 3">NCTC11661</strain>
    </source>
</reference>
<evidence type="ECO:0008006" key="5">
    <source>
        <dbReference type="Google" id="ProtNLM"/>
    </source>
</evidence>
<sequence length="340" mass="40408">MKQDLVNSSVHRKNILNNNIAIPKIYEAIGYDGIFFDKKYRFTKEQIIDFYEVDTRTIERLIENHESEIQYSGYEVFTGQKLRDFKDEILKNNISLYDRINKAPSLGVFTFKSLLNIGMLLSESERARQVRSLILDIVIDVLNQRAEGHTKYINQREEKYLESAINEFDCRKKFTNAIDFYIVKNNFKYAQLTDKVYKSIFNEKAKEYKKILNLSKSDSVRATLYSEVLRIISDYENGFAKELELEYHKKGDKLTLTEAHYIFNDFAKRAEFLMENSINQARQLMASRDLVFRDVLHQKLENYIKEISEEDFEKFLGEHSMALSKRFEENKDVFKRLRDR</sequence>